<evidence type="ECO:0000313" key="3">
    <source>
        <dbReference type="Proteomes" id="UP000643810"/>
    </source>
</evidence>
<evidence type="ECO:0000259" key="1">
    <source>
        <dbReference type="Pfam" id="PF13472"/>
    </source>
</evidence>
<dbReference type="SUPFAM" id="SSF52266">
    <property type="entry name" value="SGNH hydrolase"/>
    <property type="match status" value="1"/>
</dbReference>
<name>A0ABR7GFF0_9FIRM</name>
<accession>A0ABR7GFF0</accession>
<protein>
    <submittedName>
        <fullName evidence="2">SGNH/GDSL hydrolase family protein</fullName>
    </submittedName>
</protein>
<dbReference type="GO" id="GO:0016787">
    <property type="term" value="F:hydrolase activity"/>
    <property type="evidence" value="ECO:0007669"/>
    <property type="project" value="UniProtKB-KW"/>
</dbReference>
<evidence type="ECO:0000313" key="2">
    <source>
        <dbReference type="EMBL" id="MBC5686174.1"/>
    </source>
</evidence>
<reference evidence="2 3" key="1">
    <citation type="submission" date="2020-08" db="EMBL/GenBank/DDBJ databases">
        <title>Genome public.</title>
        <authorList>
            <person name="Liu C."/>
            <person name="Sun Q."/>
        </authorList>
    </citation>
    <scope>NUCLEOTIDE SEQUENCE [LARGE SCALE GENOMIC DNA]</scope>
    <source>
        <strain evidence="2 3">NSJ-9</strain>
    </source>
</reference>
<keyword evidence="2" id="KW-0378">Hydrolase</keyword>
<dbReference type="EMBL" id="JACOPG010000002">
    <property type="protein sequence ID" value="MBC5686174.1"/>
    <property type="molecule type" value="Genomic_DNA"/>
</dbReference>
<dbReference type="CDD" id="cd00229">
    <property type="entry name" value="SGNH_hydrolase"/>
    <property type="match status" value="1"/>
</dbReference>
<gene>
    <name evidence="2" type="ORF">H8R94_06075</name>
</gene>
<dbReference type="InterPro" id="IPR036514">
    <property type="entry name" value="SGNH_hydro_sf"/>
</dbReference>
<dbReference type="Pfam" id="PF13472">
    <property type="entry name" value="Lipase_GDSL_2"/>
    <property type="match status" value="1"/>
</dbReference>
<sequence length="262" mass="29497">MKKKKCVILTIVLLLVGWIAFCGFQWSWGPFDFLHNIKTSKLPGNATEYDLEYAGTVENSVLQGKTICFLGSSVTKGAASGDVSFVDYIGQRNQCTVVKEAVSGTTLVEEGVDSYITRLKKLDPNMQVDLLVCQLSTNDASQGKELGKISDSDDISDYDTKTITGAMEYIIAYAKETWNCPIVFYTGTKYESEAYQRMVTRLLELQEKWGIGVINLWDDEEMNQVSKTDYALYMADPIHPTKAGYLKWWTPKIEEGLYAQFE</sequence>
<dbReference type="Proteomes" id="UP000643810">
    <property type="component" value="Unassembled WGS sequence"/>
</dbReference>
<organism evidence="2 3">
    <name type="scientific">Roseburia lenta</name>
    <dbReference type="NCBI Taxonomy" id="2763061"/>
    <lineage>
        <taxon>Bacteria</taxon>
        <taxon>Bacillati</taxon>
        <taxon>Bacillota</taxon>
        <taxon>Clostridia</taxon>
        <taxon>Lachnospirales</taxon>
        <taxon>Lachnospiraceae</taxon>
        <taxon>Roseburia</taxon>
    </lineage>
</organism>
<keyword evidence="3" id="KW-1185">Reference proteome</keyword>
<dbReference type="Gene3D" id="3.40.50.1110">
    <property type="entry name" value="SGNH hydrolase"/>
    <property type="match status" value="1"/>
</dbReference>
<dbReference type="RefSeq" id="WP_118535059.1">
    <property type="nucleotide sequence ID" value="NZ_JACOPG010000002.1"/>
</dbReference>
<comment type="caution">
    <text evidence="2">The sequence shown here is derived from an EMBL/GenBank/DDBJ whole genome shotgun (WGS) entry which is preliminary data.</text>
</comment>
<dbReference type="InterPro" id="IPR013830">
    <property type="entry name" value="SGNH_hydro"/>
</dbReference>
<proteinExistence type="predicted"/>
<feature type="domain" description="SGNH hydrolase-type esterase" evidence="1">
    <location>
        <begin position="69"/>
        <end position="245"/>
    </location>
</feature>